<accession>A0ABN2TVZ3</accession>
<gene>
    <name evidence="1" type="ORF">GCM10009839_18970</name>
</gene>
<protein>
    <recommendedName>
        <fullName evidence="3">Polymer-forming cytoskeletal protein</fullName>
    </recommendedName>
</protein>
<keyword evidence="2" id="KW-1185">Reference proteome</keyword>
<proteinExistence type="predicted"/>
<reference evidence="1 2" key="1">
    <citation type="journal article" date="2019" name="Int. J. Syst. Evol. Microbiol.">
        <title>The Global Catalogue of Microorganisms (GCM) 10K type strain sequencing project: providing services to taxonomists for standard genome sequencing and annotation.</title>
        <authorList>
            <consortium name="The Broad Institute Genomics Platform"/>
            <consortium name="The Broad Institute Genome Sequencing Center for Infectious Disease"/>
            <person name="Wu L."/>
            <person name="Ma J."/>
        </authorList>
    </citation>
    <scope>NUCLEOTIDE SEQUENCE [LARGE SCALE GENOMIC DNA]</scope>
    <source>
        <strain evidence="1 2">JCM 16014</strain>
    </source>
</reference>
<comment type="caution">
    <text evidence="1">The sequence shown here is derived from an EMBL/GenBank/DDBJ whole genome shotgun (WGS) entry which is preliminary data.</text>
</comment>
<evidence type="ECO:0000313" key="1">
    <source>
        <dbReference type="EMBL" id="GAA2021958.1"/>
    </source>
</evidence>
<dbReference type="Proteomes" id="UP001500751">
    <property type="component" value="Unassembled WGS sequence"/>
</dbReference>
<evidence type="ECO:0000313" key="2">
    <source>
        <dbReference type="Proteomes" id="UP001500751"/>
    </source>
</evidence>
<name>A0ABN2TVZ3_9ACTN</name>
<organism evidence="1 2">
    <name type="scientific">Catenulispora yoronensis</name>
    <dbReference type="NCBI Taxonomy" id="450799"/>
    <lineage>
        <taxon>Bacteria</taxon>
        <taxon>Bacillati</taxon>
        <taxon>Actinomycetota</taxon>
        <taxon>Actinomycetes</taxon>
        <taxon>Catenulisporales</taxon>
        <taxon>Catenulisporaceae</taxon>
        <taxon>Catenulispora</taxon>
    </lineage>
</organism>
<evidence type="ECO:0008006" key="3">
    <source>
        <dbReference type="Google" id="ProtNLM"/>
    </source>
</evidence>
<dbReference type="EMBL" id="BAAAQN010000008">
    <property type="protein sequence ID" value="GAA2021958.1"/>
    <property type="molecule type" value="Genomic_DNA"/>
</dbReference>
<sequence length="276" mass="29924">MKLEPACSTPPGMSAQPSTVPTMETIYQTWDEILALFAQRGFPEESSENLDEEEYILHPGPAALPGSLWLDDHQYRYQNPWIKAGGRPQYDDIDGAVTGYVIDGDLHVDGNIVNLDYGSPSLVVLGDLKAANLVLTGTSRLLVQGDVEVETFIGNSTDQYVEVRGDFRAKATVLWDEFVPEVRGRLLGRVVAPGYLLPGSGLTIDDAAQGTALSELLVPEILLGENGAGEPDPSGDDTYLAEAGLRYRVMIYRILAGLPIIRGGRTVLPLEELPAE</sequence>